<organism evidence="6 7">
    <name type="scientific">Streptococcus varani</name>
    <dbReference type="NCBI Taxonomy" id="1608583"/>
    <lineage>
        <taxon>Bacteria</taxon>
        <taxon>Bacillati</taxon>
        <taxon>Bacillota</taxon>
        <taxon>Bacilli</taxon>
        <taxon>Lactobacillales</taxon>
        <taxon>Streptococcaceae</taxon>
        <taxon>Streptococcus</taxon>
    </lineage>
</organism>
<evidence type="ECO:0000256" key="2">
    <source>
        <dbReference type="ARBA" id="ARBA00022692"/>
    </source>
</evidence>
<dbReference type="PANTHER" id="PTHR37815:SF3">
    <property type="entry name" value="UPF0397 PROTEIN SPR0429"/>
    <property type="match status" value="1"/>
</dbReference>
<name>A0A0E3WFB2_9STRE</name>
<accession>A0A0E3WFB2</accession>
<keyword evidence="4 5" id="KW-0472">Membrane</keyword>
<comment type="similarity">
    <text evidence="5">Belongs to the UPF0397 family.</text>
</comment>
<evidence type="ECO:0000256" key="5">
    <source>
        <dbReference type="HAMAP-Rule" id="MF_01572"/>
    </source>
</evidence>
<feature type="transmembrane region" description="Helical" evidence="5">
    <location>
        <begin position="6"/>
        <end position="29"/>
    </location>
</feature>
<dbReference type="Proteomes" id="UP000198604">
    <property type="component" value="Unassembled WGS sequence"/>
</dbReference>
<feature type="transmembrane region" description="Helical" evidence="5">
    <location>
        <begin position="109"/>
        <end position="131"/>
    </location>
</feature>
<evidence type="ECO:0000256" key="1">
    <source>
        <dbReference type="ARBA" id="ARBA00022475"/>
    </source>
</evidence>
<keyword evidence="7" id="KW-1185">Reference proteome</keyword>
<feature type="transmembrane region" description="Helical" evidence="5">
    <location>
        <begin position="208"/>
        <end position="228"/>
    </location>
</feature>
<dbReference type="HAMAP" id="MF_01572">
    <property type="entry name" value="UPF0397"/>
    <property type="match status" value="1"/>
</dbReference>
<feature type="transmembrane region" description="Helical" evidence="5">
    <location>
        <begin position="76"/>
        <end position="97"/>
    </location>
</feature>
<dbReference type="AlphaFoldDB" id="A0A0E3WFB2"/>
<evidence type="ECO:0000313" key="6">
    <source>
        <dbReference type="EMBL" id="CQR25198.1"/>
    </source>
</evidence>
<feature type="transmembrane region" description="Helical" evidence="5">
    <location>
        <begin position="151"/>
        <end position="170"/>
    </location>
</feature>
<dbReference type="Pfam" id="PF07155">
    <property type="entry name" value="ECF-ribofla_trS"/>
    <property type="match status" value="1"/>
</dbReference>
<dbReference type="NCBIfam" id="NF010182">
    <property type="entry name" value="PRK13661.1"/>
    <property type="match status" value="1"/>
</dbReference>
<sequence length="236" mass="25928">MKNNSIKSVVAIGVGAALFVIIGMLVRIPTGVPNTNIQLQYAVVVLLAIIFGPTVGFLSAFIGHTLIDAIGYGSVWWTWVLVSALFGLVIGFASKFINLEKGSLSLKDIIIFNLTQVAINILGWGLIAPFLDILIYSEDSTKVYTQGLMTAIVNSLTVAVGGTILLAIYAKSRVQTEIGFLFMSMNLTKLTKNLDPKNSNTQKPHSDFFILIVFKTEITVWFYLKLLFAQPLLLYF</sequence>
<dbReference type="InterPro" id="IPR009825">
    <property type="entry name" value="ECF_substrate-spec-like"/>
</dbReference>
<gene>
    <name evidence="6" type="ORF">BN1356_01542</name>
</gene>
<keyword evidence="3 5" id="KW-1133">Transmembrane helix</keyword>
<protein>
    <recommendedName>
        <fullName evidence="5">UPF0397 protein BN1356_01542</fullName>
    </recommendedName>
</protein>
<reference evidence="7" key="1">
    <citation type="submission" date="2015-03" db="EMBL/GenBank/DDBJ databases">
        <authorList>
            <person name="Urmite Genomes"/>
        </authorList>
    </citation>
    <scope>NUCLEOTIDE SEQUENCE [LARGE SCALE GENOMIC DNA]</scope>
    <source>
        <strain evidence="7">FF10</strain>
    </source>
</reference>
<dbReference type="InterPro" id="IPR022914">
    <property type="entry name" value="UPF0397"/>
</dbReference>
<keyword evidence="1 5" id="KW-1003">Cell membrane</keyword>
<evidence type="ECO:0000256" key="3">
    <source>
        <dbReference type="ARBA" id="ARBA00022989"/>
    </source>
</evidence>
<proteinExistence type="inferred from homology"/>
<dbReference type="Gene3D" id="1.10.1760.20">
    <property type="match status" value="1"/>
</dbReference>
<evidence type="ECO:0000313" key="7">
    <source>
        <dbReference type="Proteomes" id="UP000198604"/>
    </source>
</evidence>
<comment type="caution">
    <text evidence="5">Lacks conserved residue(s) required for the propagation of feature annotation.</text>
</comment>
<dbReference type="EMBL" id="CTEN01000003">
    <property type="protein sequence ID" value="CQR25198.1"/>
    <property type="molecule type" value="Genomic_DNA"/>
</dbReference>
<feature type="transmembrane region" description="Helical" evidence="5">
    <location>
        <begin position="41"/>
        <end position="64"/>
    </location>
</feature>
<keyword evidence="2 5" id="KW-0812">Transmembrane</keyword>
<dbReference type="PANTHER" id="PTHR37815">
    <property type="entry name" value="UPF0397 PROTEIN BC_2624-RELATED"/>
    <property type="match status" value="1"/>
</dbReference>
<comment type="subcellular location">
    <subcellularLocation>
        <location evidence="5">Cell membrane</location>
        <topology evidence="5">Multi-pass membrane protein</topology>
    </subcellularLocation>
</comment>
<dbReference type="GO" id="GO:0005886">
    <property type="term" value="C:plasma membrane"/>
    <property type="evidence" value="ECO:0007669"/>
    <property type="project" value="UniProtKB-SubCell"/>
</dbReference>
<dbReference type="STRING" id="1608583.BN1356_01542"/>
<evidence type="ECO:0000256" key="4">
    <source>
        <dbReference type="ARBA" id="ARBA00023136"/>
    </source>
</evidence>